<reference evidence="1 2" key="1">
    <citation type="journal article" date="2018" name="Microbes Environ.">
        <title>Comparative Genomic Insights into Endofungal Lifestyles of Two Bacterial Endosymbionts, Mycoavidus cysteinexigens and Burkholderia rhizoxinica.</title>
        <authorList>
            <person name="Sharmin D."/>
            <person name="Guo Y."/>
            <person name="Nishizawa T."/>
            <person name="Ohshima S."/>
            <person name="Sato Y."/>
            <person name="Takashima Y."/>
            <person name="Narisawa K."/>
            <person name="Ohta H."/>
        </authorList>
    </citation>
    <scope>NUCLEOTIDE SEQUENCE [LARGE SCALE GENOMIC DNA]</scope>
    <source>
        <strain evidence="1 2">B1-EB</strain>
    </source>
</reference>
<keyword evidence="1" id="KW-0378">Hydrolase</keyword>
<dbReference type="GO" id="GO:0004527">
    <property type="term" value="F:exonuclease activity"/>
    <property type="evidence" value="ECO:0007669"/>
    <property type="project" value="UniProtKB-KW"/>
</dbReference>
<dbReference type="RefSeq" id="WP_045364225.1">
    <property type="nucleotide sequence ID" value="NZ_AP018150.1"/>
</dbReference>
<evidence type="ECO:0000313" key="2">
    <source>
        <dbReference type="Proteomes" id="UP000282597"/>
    </source>
</evidence>
<dbReference type="InterPro" id="IPR051916">
    <property type="entry name" value="GPI-anchor_lipid_remodeler"/>
</dbReference>
<dbReference type="Pfam" id="PF03372">
    <property type="entry name" value="Exo_endo_phos"/>
    <property type="match status" value="1"/>
</dbReference>
<dbReference type="GO" id="GO:0016020">
    <property type="term" value="C:membrane"/>
    <property type="evidence" value="ECO:0007669"/>
    <property type="project" value="GOC"/>
</dbReference>
<proteinExistence type="predicted"/>
<dbReference type="InterPro" id="IPR036691">
    <property type="entry name" value="Endo/exonu/phosph_ase_sf"/>
</dbReference>
<dbReference type="Proteomes" id="UP000282597">
    <property type="component" value="Chromosome"/>
</dbReference>
<sequence length="275" mass="31246">MKSLFPLHTAPRDPHEFVAVSWNLHKGRSPLGFQTWQAMRRWMQRIPADVYFLQEAMAQRRSAPRPTTEGNKSRITTADEDWHCHATEISIALQLHLELGPNVQKPSWRHGNAILSSSPLTRGERWDISAHRFEQRGLLVARTIVNQQPVILLCVHLALTRAARLRQMEWLAHWIAREAPSGPLILAGDFNDWKSDSIPIFHALGLCEVAMTLGQTAKTFPAFSPALALDKMFVREFTPLELMPASKAAWLSDHLPYIARLRLTPPTPIQQKITL</sequence>
<organism evidence="1 2">
    <name type="scientific">Mycoavidus cysteinexigens</name>
    <dbReference type="NCBI Taxonomy" id="1553431"/>
    <lineage>
        <taxon>Bacteria</taxon>
        <taxon>Pseudomonadati</taxon>
        <taxon>Pseudomonadota</taxon>
        <taxon>Betaproteobacteria</taxon>
        <taxon>Burkholderiales</taxon>
        <taxon>Burkholderiaceae</taxon>
        <taxon>Mycoavidus</taxon>
    </lineage>
</organism>
<dbReference type="AlphaFoldDB" id="A0A2Z6EY25"/>
<keyword evidence="1" id="KW-0269">Exonuclease</keyword>
<dbReference type="Gene3D" id="3.60.10.10">
    <property type="entry name" value="Endonuclease/exonuclease/phosphatase"/>
    <property type="match status" value="1"/>
</dbReference>
<evidence type="ECO:0000313" key="1">
    <source>
        <dbReference type="EMBL" id="BBE10341.1"/>
    </source>
</evidence>
<accession>A0A2Z6EY25</accession>
<gene>
    <name evidence="1" type="ORF">MCB1EB_2180</name>
</gene>
<dbReference type="EMBL" id="AP018150">
    <property type="protein sequence ID" value="BBE10341.1"/>
    <property type="molecule type" value="Genomic_DNA"/>
</dbReference>
<keyword evidence="1" id="KW-0540">Nuclease</keyword>
<dbReference type="GO" id="GO:0006506">
    <property type="term" value="P:GPI anchor biosynthetic process"/>
    <property type="evidence" value="ECO:0007669"/>
    <property type="project" value="TreeGrafter"/>
</dbReference>
<dbReference type="GO" id="GO:0004519">
    <property type="term" value="F:endonuclease activity"/>
    <property type="evidence" value="ECO:0007669"/>
    <property type="project" value="UniProtKB-KW"/>
</dbReference>
<dbReference type="KEGG" id="mcys:MCB1EB_2180"/>
<name>A0A2Z6EY25_9BURK</name>
<protein>
    <submittedName>
        <fullName evidence="1">Endonuclease/Exonuclease/phosphatase</fullName>
    </submittedName>
</protein>
<dbReference type="PANTHER" id="PTHR14859">
    <property type="entry name" value="CALCOFLUOR WHITE HYPERSENSITIVE PROTEIN PRECURSOR"/>
    <property type="match status" value="1"/>
</dbReference>
<keyword evidence="2" id="KW-1185">Reference proteome</keyword>
<dbReference type="InterPro" id="IPR005135">
    <property type="entry name" value="Endo/exonuclease/phosphatase"/>
</dbReference>
<dbReference type="SUPFAM" id="SSF56219">
    <property type="entry name" value="DNase I-like"/>
    <property type="match status" value="1"/>
</dbReference>
<keyword evidence="1" id="KW-0255">Endonuclease</keyword>
<dbReference type="PANTHER" id="PTHR14859:SF15">
    <property type="entry name" value="ENDONUCLEASE_EXONUCLEASE_PHOSPHATASE DOMAIN-CONTAINING PROTEIN"/>
    <property type="match status" value="1"/>
</dbReference>